<dbReference type="PANTHER" id="PTHR19433">
    <property type="entry name" value="T-CELL RECEPTOR ALPHA CHAIN V REGION-RELATED"/>
    <property type="match status" value="1"/>
</dbReference>
<evidence type="ECO:0000256" key="3">
    <source>
        <dbReference type="ARBA" id="ARBA00022729"/>
    </source>
</evidence>
<keyword evidence="4" id="KW-0391">Immunity</keyword>
<dbReference type="InterPro" id="IPR003599">
    <property type="entry name" value="Ig_sub"/>
</dbReference>
<keyword evidence="6" id="KW-1015">Disulfide bond</keyword>
<reference evidence="13" key="1">
    <citation type="submission" date="2018-06" db="EMBL/GenBank/DDBJ databases">
        <title>Genome assembly of Danube salmon.</title>
        <authorList>
            <person name="Macqueen D.J."/>
            <person name="Gundappa M.K."/>
        </authorList>
    </citation>
    <scope>NUCLEOTIDE SEQUENCE [LARGE SCALE GENOMIC DNA]</scope>
</reference>
<dbReference type="Proteomes" id="UP000314982">
    <property type="component" value="Unassembled WGS sequence"/>
</dbReference>
<protein>
    <recommendedName>
        <fullName evidence="11">Ig-like domain-containing protein</fullName>
    </recommendedName>
</protein>
<feature type="chain" id="PRO_5021260529" description="Ig-like domain-containing protein" evidence="10">
    <location>
        <begin position="23"/>
        <end position="352"/>
    </location>
</feature>
<evidence type="ECO:0000256" key="4">
    <source>
        <dbReference type="ARBA" id="ARBA00022859"/>
    </source>
</evidence>
<feature type="domain" description="Ig-like" evidence="11">
    <location>
        <begin position="18"/>
        <end position="123"/>
    </location>
</feature>
<keyword evidence="9" id="KW-0812">Transmembrane</keyword>
<evidence type="ECO:0000256" key="8">
    <source>
        <dbReference type="SAM" id="MobiDB-lite"/>
    </source>
</evidence>
<dbReference type="SMART" id="SM00406">
    <property type="entry name" value="IGv"/>
    <property type="match status" value="2"/>
</dbReference>
<evidence type="ECO:0000256" key="2">
    <source>
        <dbReference type="ARBA" id="ARBA00022475"/>
    </source>
</evidence>
<reference evidence="12" key="3">
    <citation type="submission" date="2025-09" db="UniProtKB">
        <authorList>
            <consortium name="Ensembl"/>
        </authorList>
    </citation>
    <scope>IDENTIFICATION</scope>
</reference>
<evidence type="ECO:0000256" key="1">
    <source>
        <dbReference type="ARBA" id="ARBA00004236"/>
    </source>
</evidence>
<dbReference type="GeneTree" id="ENSGT01030000234530"/>
<dbReference type="GO" id="GO:0009617">
    <property type="term" value="P:response to bacterium"/>
    <property type="evidence" value="ECO:0007669"/>
    <property type="project" value="TreeGrafter"/>
</dbReference>
<keyword evidence="9" id="KW-1133">Transmembrane helix</keyword>
<dbReference type="GO" id="GO:0005886">
    <property type="term" value="C:plasma membrane"/>
    <property type="evidence" value="ECO:0007669"/>
    <property type="project" value="UniProtKB-SubCell"/>
</dbReference>
<dbReference type="Gene3D" id="2.60.40.10">
    <property type="entry name" value="Immunoglobulins"/>
    <property type="match status" value="2"/>
</dbReference>
<keyword evidence="3 10" id="KW-0732">Signal</keyword>
<reference evidence="12" key="2">
    <citation type="submission" date="2025-08" db="UniProtKB">
        <authorList>
            <consortium name="Ensembl"/>
        </authorList>
    </citation>
    <scope>IDENTIFICATION</scope>
</reference>
<dbReference type="CDD" id="cd00099">
    <property type="entry name" value="IgV"/>
    <property type="match status" value="2"/>
</dbReference>
<evidence type="ECO:0000259" key="11">
    <source>
        <dbReference type="PROSITE" id="PS50835"/>
    </source>
</evidence>
<keyword evidence="13" id="KW-1185">Reference proteome</keyword>
<dbReference type="SMART" id="SM00409">
    <property type="entry name" value="IG"/>
    <property type="match status" value="2"/>
</dbReference>
<name>A0A4W5NHM0_9TELE</name>
<keyword evidence="7" id="KW-0325">Glycoprotein</keyword>
<sequence length="352" mass="39245">MMIRLGAAVILLSAVYVDHVDLLSPVITVQLGDPVTLLCVFPEEEFNDEQMHWYKQTVGGTPQLVASMQKYLTEPVFHSGYNNSHFNVKLDQMMFGLTITKMFPEDEAMYYCAIGREMTVEFRDGTFLSLKGNGQRSDYQTVEQQPEYDPVHPGDSVTLLCTVLSETCTGEHNVYWFRAGSGESHPGVIYTTGNRSDECKKSPETPSPTQSCVYSLSKNNLSPSDAGTYYCAVATCGQILFGDRKKLNVIKGNTVDAIVLSLGAAVSVCVIVIFILSCTKNKRQTCDHCKASVSQHIHHDDNLSSEQSSGQVPNTEILNYAALHFSEKKRGRKKRETPQESVYSDVRYSDWE</sequence>
<feature type="transmembrane region" description="Helical" evidence="9">
    <location>
        <begin position="257"/>
        <end position="276"/>
    </location>
</feature>
<evidence type="ECO:0000313" key="13">
    <source>
        <dbReference type="Proteomes" id="UP000314982"/>
    </source>
</evidence>
<dbReference type="PANTHER" id="PTHR19433:SF133">
    <property type="entry name" value="IMMUNE-TYPE RECEPTOR 5 PRECURSOR-RELATED"/>
    <property type="match status" value="1"/>
</dbReference>
<comment type="subcellular location">
    <subcellularLocation>
        <location evidence="1">Cell membrane</location>
    </subcellularLocation>
</comment>
<dbReference type="STRING" id="62062.ENSHHUP00000048789"/>
<feature type="signal peptide" evidence="10">
    <location>
        <begin position="1"/>
        <end position="22"/>
    </location>
</feature>
<dbReference type="Pfam" id="PF07686">
    <property type="entry name" value="V-set"/>
    <property type="match status" value="2"/>
</dbReference>
<evidence type="ECO:0000256" key="7">
    <source>
        <dbReference type="ARBA" id="ARBA00023180"/>
    </source>
</evidence>
<evidence type="ECO:0000313" key="12">
    <source>
        <dbReference type="Ensembl" id="ENSHHUP00000048789.1"/>
    </source>
</evidence>
<dbReference type="PROSITE" id="PS50835">
    <property type="entry name" value="IG_LIKE"/>
    <property type="match status" value="2"/>
</dbReference>
<evidence type="ECO:0000256" key="6">
    <source>
        <dbReference type="ARBA" id="ARBA00023157"/>
    </source>
</evidence>
<keyword evidence="2" id="KW-1003">Cell membrane</keyword>
<feature type="domain" description="Ig-like" evidence="11">
    <location>
        <begin position="140"/>
        <end position="248"/>
    </location>
</feature>
<organism evidence="12 13">
    <name type="scientific">Hucho hucho</name>
    <name type="common">huchen</name>
    <dbReference type="NCBI Taxonomy" id="62062"/>
    <lineage>
        <taxon>Eukaryota</taxon>
        <taxon>Metazoa</taxon>
        <taxon>Chordata</taxon>
        <taxon>Craniata</taxon>
        <taxon>Vertebrata</taxon>
        <taxon>Euteleostomi</taxon>
        <taxon>Actinopterygii</taxon>
        <taxon>Neopterygii</taxon>
        <taxon>Teleostei</taxon>
        <taxon>Protacanthopterygii</taxon>
        <taxon>Salmoniformes</taxon>
        <taxon>Salmonidae</taxon>
        <taxon>Salmoninae</taxon>
        <taxon>Hucho</taxon>
    </lineage>
</organism>
<dbReference type="GO" id="GO:0002376">
    <property type="term" value="P:immune system process"/>
    <property type="evidence" value="ECO:0007669"/>
    <property type="project" value="UniProtKB-KW"/>
</dbReference>
<dbReference type="Ensembl" id="ENSHHUT00000050562.1">
    <property type="protein sequence ID" value="ENSHHUP00000048789.1"/>
    <property type="gene ID" value="ENSHHUG00000029563.1"/>
</dbReference>
<proteinExistence type="predicted"/>
<dbReference type="InterPro" id="IPR036179">
    <property type="entry name" value="Ig-like_dom_sf"/>
</dbReference>
<evidence type="ECO:0000256" key="10">
    <source>
        <dbReference type="SAM" id="SignalP"/>
    </source>
</evidence>
<dbReference type="InterPro" id="IPR052051">
    <property type="entry name" value="TCR_complex_component"/>
</dbReference>
<dbReference type="SUPFAM" id="SSF48726">
    <property type="entry name" value="Immunoglobulin"/>
    <property type="match status" value="2"/>
</dbReference>
<accession>A0A4W5NHM0</accession>
<dbReference type="InterPro" id="IPR013106">
    <property type="entry name" value="Ig_V-set"/>
</dbReference>
<evidence type="ECO:0000256" key="5">
    <source>
        <dbReference type="ARBA" id="ARBA00023136"/>
    </source>
</evidence>
<dbReference type="InterPro" id="IPR013783">
    <property type="entry name" value="Ig-like_fold"/>
</dbReference>
<keyword evidence="5 9" id="KW-0472">Membrane</keyword>
<dbReference type="InterPro" id="IPR007110">
    <property type="entry name" value="Ig-like_dom"/>
</dbReference>
<evidence type="ECO:0000256" key="9">
    <source>
        <dbReference type="SAM" id="Phobius"/>
    </source>
</evidence>
<feature type="region of interest" description="Disordered" evidence="8">
    <location>
        <begin position="327"/>
        <end position="352"/>
    </location>
</feature>
<dbReference type="AlphaFoldDB" id="A0A4W5NHM0"/>